<feature type="region of interest" description="Disordered" evidence="1">
    <location>
        <begin position="146"/>
        <end position="226"/>
    </location>
</feature>
<feature type="compositionally biased region" description="Basic residues" evidence="1">
    <location>
        <begin position="152"/>
        <end position="169"/>
    </location>
</feature>
<evidence type="ECO:0000313" key="2">
    <source>
        <dbReference type="EMBL" id="CAH2223831.1"/>
    </source>
</evidence>
<organism evidence="2 3">
    <name type="scientific">Pelobates cultripes</name>
    <name type="common">Western spadefoot toad</name>
    <dbReference type="NCBI Taxonomy" id="61616"/>
    <lineage>
        <taxon>Eukaryota</taxon>
        <taxon>Metazoa</taxon>
        <taxon>Chordata</taxon>
        <taxon>Craniata</taxon>
        <taxon>Vertebrata</taxon>
        <taxon>Euteleostomi</taxon>
        <taxon>Amphibia</taxon>
        <taxon>Batrachia</taxon>
        <taxon>Anura</taxon>
        <taxon>Pelobatoidea</taxon>
        <taxon>Pelobatidae</taxon>
        <taxon>Pelobates</taxon>
    </lineage>
</organism>
<sequence>MAITGPEPSSSTAHKMAETMYSTSTRGEQTEAENRLDKAFQAFWEKLEALLSPTTPEKGPATLLRTPTSLTKQKTTQKLLPLGCTEKWSWREITTRQGTKDTSGGNRSKKATPWCPKVPRPRRTSPLTHHPGAPRHRLKVRVAAVRSPCNRPHGKGRLRPSRRHLRGRPTSHETSTALIQPMPARQQQRRRDHTGTQTLIEVSGENPWGQRGPPDQALTSRGSRQHHPWAWDSAYIRDGIG</sequence>
<dbReference type="Proteomes" id="UP001295444">
    <property type="component" value="Chromosome 01"/>
</dbReference>
<feature type="region of interest" description="Disordered" evidence="1">
    <location>
        <begin position="1"/>
        <end position="36"/>
    </location>
</feature>
<feature type="region of interest" description="Disordered" evidence="1">
    <location>
        <begin position="96"/>
        <end position="134"/>
    </location>
</feature>
<proteinExistence type="predicted"/>
<accession>A0AAD1VP28</accession>
<name>A0AAD1VP28_PELCU</name>
<protein>
    <submittedName>
        <fullName evidence="2">Uncharacterized protein</fullName>
    </submittedName>
</protein>
<reference evidence="2" key="1">
    <citation type="submission" date="2022-03" db="EMBL/GenBank/DDBJ databases">
        <authorList>
            <person name="Alioto T."/>
            <person name="Alioto T."/>
            <person name="Gomez Garrido J."/>
        </authorList>
    </citation>
    <scope>NUCLEOTIDE SEQUENCE</scope>
</reference>
<dbReference type="AlphaFoldDB" id="A0AAD1VP28"/>
<dbReference type="EMBL" id="OW240912">
    <property type="protein sequence ID" value="CAH2223831.1"/>
    <property type="molecule type" value="Genomic_DNA"/>
</dbReference>
<feature type="compositionally biased region" description="Polar residues" evidence="1">
    <location>
        <begin position="96"/>
        <end position="106"/>
    </location>
</feature>
<gene>
    <name evidence="2" type="ORF">PECUL_23A024147</name>
</gene>
<keyword evidence="3" id="KW-1185">Reference proteome</keyword>
<evidence type="ECO:0000256" key="1">
    <source>
        <dbReference type="SAM" id="MobiDB-lite"/>
    </source>
</evidence>
<evidence type="ECO:0000313" key="3">
    <source>
        <dbReference type="Proteomes" id="UP001295444"/>
    </source>
</evidence>